<dbReference type="GO" id="GO:0016020">
    <property type="term" value="C:membrane"/>
    <property type="evidence" value="ECO:0007669"/>
    <property type="project" value="TreeGrafter"/>
</dbReference>
<dbReference type="Pfam" id="PF00106">
    <property type="entry name" value="adh_short"/>
    <property type="match status" value="1"/>
</dbReference>
<dbReference type="InterPro" id="IPR020904">
    <property type="entry name" value="Sc_DH/Rdtase_CS"/>
</dbReference>
<dbReference type="EMBL" id="NVUS01000007">
    <property type="protein sequence ID" value="PCJ01685.1"/>
    <property type="molecule type" value="Genomic_DNA"/>
</dbReference>
<protein>
    <submittedName>
        <fullName evidence="4">Short-chain dehydrogenase</fullName>
    </submittedName>
</protein>
<evidence type="ECO:0000256" key="3">
    <source>
        <dbReference type="RuleBase" id="RU000363"/>
    </source>
</evidence>
<evidence type="ECO:0000256" key="1">
    <source>
        <dbReference type="ARBA" id="ARBA00006484"/>
    </source>
</evidence>
<dbReference type="Gene3D" id="3.40.50.720">
    <property type="entry name" value="NAD(P)-binding Rossmann-like Domain"/>
    <property type="match status" value="1"/>
</dbReference>
<keyword evidence="2" id="KW-0560">Oxidoreductase</keyword>
<dbReference type="SUPFAM" id="SSF51735">
    <property type="entry name" value="NAD(P)-binding Rossmann-fold domains"/>
    <property type="match status" value="1"/>
</dbReference>
<dbReference type="PIRSF" id="PIRSF000126">
    <property type="entry name" value="11-beta-HSD1"/>
    <property type="match status" value="1"/>
</dbReference>
<accession>A0A2A4Z3X1</accession>
<comment type="similarity">
    <text evidence="1 3">Belongs to the short-chain dehydrogenases/reductases (SDR) family.</text>
</comment>
<dbReference type="PRINTS" id="PR00081">
    <property type="entry name" value="GDHRDH"/>
</dbReference>
<dbReference type="PANTHER" id="PTHR44196:SF2">
    <property type="entry name" value="SHORT-CHAIN DEHYDROGENASE-RELATED"/>
    <property type="match status" value="1"/>
</dbReference>
<comment type="caution">
    <text evidence="4">The sequence shown here is derived from an EMBL/GenBank/DDBJ whole genome shotgun (WGS) entry which is preliminary data.</text>
</comment>
<evidence type="ECO:0000256" key="2">
    <source>
        <dbReference type="ARBA" id="ARBA00023002"/>
    </source>
</evidence>
<evidence type="ECO:0000313" key="4">
    <source>
        <dbReference type="EMBL" id="PCJ01685.1"/>
    </source>
</evidence>
<dbReference type="CDD" id="cd05233">
    <property type="entry name" value="SDR_c"/>
    <property type="match status" value="1"/>
</dbReference>
<sequence length="259" mass="28037">MTATTVITGASGGIGEALAYQFAVIGEDLLLVARSGDKLRAIADKIEARHACKVSVLALDLSLPDAAKTLVKYLKDNDMSVKHMVNNAGFGLNGSMRELGVEAQLNMIDLNVRLLTDLSVRFLDEIEVNDGGVLNIASTISFLASPYMGVYGASKAYVLSFTESLAEENKHRTIKVSAICPGTTKTGFGDRAQMGRSDLFDYAPMMSAEAVAEIGFNGYMRGQTIVITGGTNKLLPYMMRLTPRWLSRLVIGRLMNTER</sequence>
<dbReference type="PANTHER" id="PTHR44196">
    <property type="entry name" value="DEHYDROGENASE/REDUCTASE SDR FAMILY MEMBER 7B"/>
    <property type="match status" value="1"/>
</dbReference>
<reference evidence="4" key="2">
    <citation type="journal article" date="2018" name="ISME J.">
        <title>A dynamic microbial community with high functional redundancy inhabits the cold, oxic subseafloor aquifer.</title>
        <authorList>
            <person name="Tully B.J."/>
            <person name="Wheat C.G."/>
            <person name="Glazer B.T."/>
            <person name="Huber J.A."/>
        </authorList>
    </citation>
    <scope>NUCLEOTIDE SEQUENCE</scope>
    <source>
        <strain evidence="4">NORP83</strain>
    </source>
</reference>
<dbReference type="PRINTS" id="PR00080">
    <property type="entry name" value="SDRFAMILY"/>
</dbReference>
<proteinExistence type="inferred from homology"/>
<dbReference type="AlphaFoldDB" id="A0A2A4Z3X1"/>
<dbReference type="GO" id="GO:0016491">
    <property type="term" value="F:oxidoreductase activity"/>
    <property type="evidence" value="ECO:0007669"/>
    <property type="project" value="UniProtKB-KW"/>
</dbReference>
<dbReference type="InterPro" id="IPR002347">
    <property type="entry name" value="SDR_fam"/>
</dbReference>
<name>A0A2A4Z3X1_9PROT</name>
<dbReference type="InterPro" id="IPR036291">
    <property type="entry name" value="NAD(P)-bd_dom_sf"/>
</dbReference>
<reference key="1">
    <citation type="submission" date="2017-08" db="EMBL/GenBank/DDBJ databases">
        <title>A dynamic microbial community with high functional redundancy inhabits the cold, oxic subseafloor aquifer.</title>
        <authorList>
            <person name="Tully B.J."/>
            <person name="Wheat C.G."/>
            <person name="Glazer B.T."/>
            <person name="Huber J.A."/>
        </authorList>
    </citation>
    <scope>NUCLEOTIDE SEQUENCE [LARGE SCALE GENOMIC DNA]</scope>
</reference>
<dbReference type="PROSITE" id="PS00061">
    <property type="entry name" value="ADH_SHORT"/>
    <property type="match status" value="1"/>
</dbReference>
<organism evidence="4">
    <name type="scientific">OCS116 cluster bacterium</name>
    <dbReference type="NCBI Taxonomy" id="2030921"/>
    <lineage>
        <taxon>Bacteria</taxon>
        <taxon>Pseudomonadati</taxon>
        <taxon>Pseudomonadota</taxon>
        <taxon>Alphaproteobacteria</taxon>
        <taxon>OCS116 cluster</taxon>
    </lineage>
</organism>
<gene>
    <name evidence="4" type="ORF">COB13_07460</name>
</gene>